<gene>
    <name evidence="2" type="ORF">PHYPA_024598</name>
</gene>
<keyword evidence="4" id="KW-1185">Reference proteome</keyword>
<dbReference type="Proteomes" id="UP000006727">
    <property type="component" value="Chromosome 20"/>
</dbReference>
<reference evidence="3" key="3">
    <citation type="submission" date="2020-12" db="UniProtKB">
        <authorList>
            <consortium name="EnsemblPlants"/>
        </authorList>
    </citation>
    <scope>IDENTIFICATION</scope>
</reference>
<evidence type="ECO:0000313" key="4">
    <source>
        <dbReference type="Proteomes" id="UP000006727"/>
    </source>
</evidence>
<keyword evidence="1" id="KW-1133">Transmembrane helix</keyword>
<evidence type="ECO:0000313" key="3">
    <source>
        <dbReference type="EnsemblPlants" id="PAC:32946054.CDS.1"/>
    </source>
</evidence>
<protein>
    <submittedName>
        <fullName evidence="2 3">Uncharacterized protein</fullName>
    </submittedName>
</protein>
<feature type="transmembrane region" description="Helical" evidence="1">
    <location>
        <begin position="17"/>
        <end position="38"/>
    </location>
</feature>
<dbReference type="EMBL" id="ABEU02000020">
    <property type="protein sequence ID" value="PNR32656.1"/>
    <property type="molecule type" value="Genomic_DNA"/>
</dbReference>
<name>A0A2K1ITQ1_PHYPA</name>
<organism evidence="2">
    <name type="scientific">Physcomitrium patens</name>
    <name type="common">Spreading-leaved earth moss</name>
    <name type="synonym">Physcomitrella patens</name>
    <dbReference type="NCBI Taxonomy" id="3218"/>
    <lineage>
        <taxon>Eukaryota</taxon>
        <taxon>Viridiplantae</taxon>
        <taxon>Streptophyta</taxon>
        <taxon>Embryophyta</taxon>
        <taxon>Bryophyta</taxon>
        <taxon>Bryophytina</taxon>
        <taxon>Bryopsida</taxon>
        <taxon>Funariidae</taxon>
        <taxon>Funariales</taxon>
        <taxon>Funariaceae</taxon>
        <taxon>Physcomitrium</taxon>
    </lineage>
</organism>
<dbReference type="AlphaFoldDB" id="A0A2K1ITQ1"/>
<dbReference type="Gramene" id="Pp3c20_2360V3.1">
    <property type="protein sequence ID" value="PAC:32946054.CDS.1"/>
    <property type="gene ID" value="Pp3c20_2360"/>
</dbReference>
<dbReference type="EnsemblPlants" id="Pp3c20_2360V3.2">
    <property type="protein sequence ID" value="PAC:32946055.CDS.1"/>
    <property type="gene ID" value="Pp3c20_2360"/>
</dbReference>
<keyword evidence="1" id="KW-0472">Membrane</keyword>
<evidence type="ECO:0000313" key="2">
    <source>
        <dbReference type="EMBL" id="PNR32656.1"/>
    </source>
</evidence>
<proteinExistence type="predicted"/>
<dbReference type="EnsemblPlants" id="Pp3c20_2360V3.1">
    <property type="protein sequence ID" value="PAC:32946054.CDS.1"/>
    <property type="gene ID" value="Pp3c20_2360"/>
</dbReference>
<sequence length="57" mass="6661">MSSIAQLANLHLRLSNLYLLILYSLILYCQVSYLLDLIHHTTHYKFIKLRCGTPMPL</sequence>
<reference evidence="2 4" key="2">
    <citation type="journal article" date="2018" name="Plant J.">
        <title>The Physcomitrella patens chromosome-scale assembly reveals moss genome structure and evolution.</title>
        <authorList>
            <person name="Lang D."/>
            <person name="Ullrich K.K."/>
            <person name="Murat F."/>
            <person name="Fuchs J."/>
            <person name="Jenkins J."/>
            <person name="Haas F.B."/>
            <person name="Piednoel M."/>
            <person name="Gundlach H."/>
            <person name="Van Bel M."/>
            <person name="Meyberg R."/>
            <person name="Vives C."/>
            <person name="Morata J."/>
            <person name="Symeonidi A."/>
            <person name="Hiss M."/>
            <person name="Muchero W."/>
            <person name="Kamisugi Y."/>
            <person name="Saleh O."/>
            <person name="Blanc G."/>
            <person name="Decker E.L."/>
            <person name="van Gessel N."/>
            <person name="Grimwood J."/>
            <person name="Hayes R.D."/>
            <person name="Graham S.W."/>
            <person name="Gunter L.E."/>
            <person name="McDaniel S.F."/>
            <person name="Hoernstein S.N.W."/>
            <person name="Larsson A."/>
            <person name="Li F.W."/>
            <person name="Perroud P.F."/>
            <person name="Phillips J."/>
            <person name="Ranjan P."/>
            <person name="Rokshar D.S."/>
            <person name="Rothfels C.J."/>
            <person name="Schneider L."/>
            <person name="Shu S."/>
            <person name="Stevenson D.W."/>
            <person name="Thummler F."/>
            <person name="Tillich M."/>
            <person name="Villarreal Aguilar J.C."/>
            <person name="Widiez T."/>
            <person name="Wong G.K."/>
            <person name="Wymore A."/>
            <person name="Zhang Y."/>
            <person name="Zimmer A.D."/>
            <person name="Quatrano R.S."/>
            <person name="Mayer K.F.X."/>
            <person name="Goodstein D."/>
            <person name="Casacuberta J.M."/>
            <person name="Vandepoele K."/>
            <person name="Reski R."/>
            <person name="Cuming A.C."/>
            <person name="Tuskan G.A."/>
            <person name="Maumus F."/>
            <person name="Salse J."/>
            <person name="Schmutz J."/>
            <person name="Rensing S.A."/>
        </authorList>
    </citation>
    <scope>NUCLEOTIDE SEQUENCE [LARGE SCALE GENOMIC DNA]</scope>
    <source>
        <strain evidence="3 4">cv. Gransden 2004</strain>
    </source>
</reference>
<reference evidence="2 4" key="1">
    <citation type="journal article" date="2008" name="Science">
        <title>The Physcomitrella genome reveals evolutionary insights into the conquest of land by plants.</title>
        <authorList>
            <person name="Rensing S."/>
            <person name="Lang D."/>
            <person name="Zimmer A."/>
            <person name="Terry A."/>
            <person name="Salamov A."/>
            <person name="Shapiro H."/>
            <person name="Nishiyama T."/>
            <person name="Perroud P.-F."/>
            <person name="Lindquist E."/>
            <person name="Kamisugi Y."/>
            <person name="Tanahashi T."/>
            <person name="Sakakibara K."/>
            <person name="Fujita T."/>
            <person name="Oishi K."/>
            <person name="Shin-I T."/>
            <person name="Kuroki Y."/>
            <person name="Toyoda A."/>
            <person name="Suzuki Y."/>
            <person name="Hashimoto A."/>
            <person name="Yamaguchi K."/>
            <person name="Sugano A."/>
            <person name="Kohara Y."/>
            <person name="Fujiyama A."/>
            <person name="Anterola A."/>
            <person name="Aoki S."/>
            <person name="Ashton N."/>
            <person name="Barbazuk W.B."/>
            <person name="Barker E."/>
            <person name="Bennetzen J."/>
            <person name="Bezanilla M."/>
            <person name="Blankenship R."/>
            <person name="Cho S.H."/>
            <person name="Dutcher S."/>
            <person name="Estelle M."/>
            <person name="Fawcett J.A."/>
            <person name="Gundlach H."/>
            <person name="Hanada K."/>
            <person name="Heyl A."/>
            <person name="Hicks K.A."/>
            <person name="Hugh J."/>
            <person name="Lohr M."/>
            <person name="Mayer K."/>
            <person name="Melkozernov A."/>
            <person name="Murata T."/>
            <person name="Nelson D."/>
            <person name="Pils B."/>
            <person name="Prigge M."/>
            <person name="Reiss B."/>
            <person name="Renner T."/>
            <person name="Rombauts S."/>
            <person name="Rushton P."/>
            <person name="Sanderfoot A."/>
            <person name="Schween G."/>
            <person name="Shiu S.-H."/>
            <person name="Stueber K."/>
            <person name="Theodoulou F.L."/>
            <person name="Tu H."/>
            <person name="Van de Peer Y."/>
            <person name="Verrier P.J."/>
            <person name="Waters E."/>
            <person name="Wood A."/>
            <person name="Yang L."/>
            <person name="Cove D."/>
            <person name="Cuming A."/>
            <person name="Hasebe M."/>
            <person name="Lucas S."/>
            <person name="Mishler D.B."/>
            <person name="Reski R."/>
            <person name="Grigoriev I."/>
            <person name="Quatrano R.S."/>
            <person name="Boore J.L."/>
        </authorList>
    </citation>
    <scope>NUCLEOTIDE SEQUENCE [LARGE SCALE GENOMIC DNA]</scope>
    <source>
        <strain evidence="3 4">cv. Gransden 2004</strain>
    </source>
</reference>
<evidence type="ECO:0000256" key="1">
    <source>
        <dbReference type="SAM" id="Phobius"/>
    </source>
</evidence>
<accession>A0A2K1ITQ1</accession>
<keyword evidence="1" id="KW-0812">Transmembrane</keyword>
<dbReference type="InParanoid" id="A0A2K1ITQ1"/>
<dbReference type="Gramene" id="Pp3c20_2360V3.2">
    <property type="protein sequence ID" value="PAC:32946055.CDS.1"/>
    <property type="gene ID" value="Pp3c20_2360"/>
</dbReference>